<dbReference type="Pfam" id="PF14299">
    <property type="entry name" value="PP2"/>
    <property type="match status" value="1"/>
</dbReference>
<accession>A0A3G5ADL9</accession>
<proteinExistence type="predicted"/>
<dbReference type="EMBL" id="MK072397">
    <property type="protein sequence ID" value="AYV83983.1"/>
    <property type="molecule type" value="Genomic_DNA"/>
</dbReference>
<dbReference type="InterPro" id="IPR025886">
    <property type="entry name" value="PP2-like"/>
</dbReference>
<organism evidence="1">
    <name type="scientific">Hyperionvirus sp</name>
    <dbReference type="NCBI Taxonomy" id="2487770"/>
    <lineage>
        <taxon>Viruses</taxon>
        <taxon>Varidnaviria</taxon>
        <taxon>Bamfordvirae</taxon>
        <taxon>Nucleocytoviricota</taxon>
        <taxon>Megaviricetes</taxon>
        <taxon>Imitervirales</taxon>
        <taxon>Mimiviridae</taxon>
        <taxon>Klosneuvirinae</taxon>
    </lineage>
</organism>
<name>A0A3G5ADL9_9VIRU</name>
<protein>
    <submittedName>
        <fullName evidence="1">Uncharacterized protein</fullName>
    </submittedName>
</protein>
<reference evidence="1" key="1">
    <citation type="submission" date="2018-10" db="EMBL/GenBank/DDBJ databases">
        <title>Hidden diversity of soil giant viruses.</title>
        <authorList>
            <person name="Schulz F."/>
            <person name="Alteio L."/>
            <person name="Goudeau D."/>
            <person name="Ryan E.M."/>
            <person name="Malmstrom R.R."/>
            <person name="Blanchard J."/>
            <person name="Woyke T."/>
        </authorList>
    </citation>
    <scope>NUCLEOTIDE SEQUENCE</scope>
    <source>
        <strain evidence="1">HYV1</strain>
    </source>
</reference>
<sequence length="222" mass="26046">MTMDSVSHDLKMYVCKFFELKGLNVVRGVNREFRKMGNLLKNQVMCREYRLIRGENKLSNEDYDIVIEGAISSMEAKGSWHTNDNYWSIEEIYGKLSWFEYVKKCDYVWWFDYSVTSKPFKRGGKYQIWMRSVMDAEGMEFRVDVFNSAKRVLGEIMKFEGGNEWCDYKLGTIEVGKGDIIEVSIENHDANIIKKELQFAFTYFYPADDIDDSGVAKFLLCE</sequence>
<gene>
    <name evidence="1" type="ORF">Hyperionvirus15_21</name>
</gene>
<evidence type="ECO:0000313" key="1">
    <source>
        <dbReference type="EMBL" id="AYV83983.1"/>
    </source>
</evidence>